<keyword evidence="1" id="KW-1185">Reference proteome</keyword>
<evidence type="ECO:0000313" key="1">
    <source>
        <dbReference type="Proteomes" id="UP000790787"/>
    </source>
</evidence>
<proteinExistence type="predicted"/>
<accession>A0AC58U350</accession>
<evidence type="ECO:0000313" key="2">
    <source>
        <dbReference type="RefSeq" id="XP_075103911.1"/>
    </source>
</evidence>
<organism evidence="1 2">
    <name type="scientific">Nicotiana tabacum</name>
    <name type="common">Common tobacco</name>
    <dbReference type="NCBI Taxonomy" id="4097"/>
    <lineage>
        <taxon>Eukaryota</taxon>
        <taxon>Viridiplantae</taxon>
        <taxon>Streptophyta</taxon>
        <taxon>Embryophyta</taxon>
        <taxon>Tracheophyta</taxon>
        <taxon>Spermatophyta</taxon>
        <taxon>Magnoliopsida</taxon>
        <taxon>eudicotyledons</taxon>
        <taxon>Gunneridae</taxon>
        <taxon>Pentapetalae</taxon>
        <taxon>asterids</taxon>
        <taxon>lamiids</taxon>
        <taxon>Solanales</taxon>
        <taxon>Solanaceae</taxon>
        <taxon>Nicotianoideae</taxon>
        <taxon>Nicotianeae</taxon>
        <taxon>Nicotiana</taxon>
    </lineage>
</organism>
<gene>
    <name evidence="2" type="primary">LOC142178420</name>
</gene>
<dbReference type="RefSeq" id="XP_075103911.1">
    <property type="nucleotide sequence ID" value="XM_075247810.1"/>
</dbReference>
<dbReference type="Proteomes" id="UP000790787">
    <property type="component" value="Chromosome 3"/>
</dbReference>
<reference evidence="2" key="2">
    <citation type="submission" date="2025-08" db="UniProtKB">
        <authorList>
            <consortium name="RefSeq"/>
        </authorList>
    </citation>
    <scope>IDENTIFICATION</scope>
    <source>
        <tissue evidence="2">Leaf</tissue>
    </source>
</reference>
<name>A0AC58U350_TOBAC</name>
<protein>
    <submittedName>
        <fullName evidence="2">Uncharacterized protein LOC142178420</fullName>
    </submittedName>
</protein>
<sequence length="761" mass="88429">MDNISNEGEHDSQKQDVEIQESSDSATTKIKNEEGIHLVDELNCYKNLEATKEDSEMGKRQRLLTKMILNLELSVITELKILLNYKMRLIMIMMQNQYKSEGEVNTGKMEEEEGKQETKLFLPEKERNTSRSLHPLISMINTIFWNIRGKIDGYGKFLGFQHCIANTNGKIWCFWKYLDQAVIIANDDQQISINFKQYDDDIGTCIMSVYAKCIALERKLLWDSVEDISNLFNGPWCIGSDFNVIMDPEEKLGGRPHRASRSLDFISTMKACGLTDIGYIGPIFTWCNNSWCNNKRPNKRIWKRLDRILVNNKWSQNLQYNVVKHLVKTGFDHRPLLMKIHNDQPSSIKYFRFLNFWTNQEGFHEIVQETWNMQVEGNAMWKLQCKLKALSKKLSNWSRNIIGDVNEKVSSWEAKVHILEELDIINNNEQGREELNKVHVEYIRWLIMQESLLRQKAQIKWFQESEYNSKYFHSVFRGIRKKLQLYRIKNHIGRWIQGEEKISKAVVRHFEKLFNLKQSTGNSRLLDCIPSIVTDEDNVALTRLPDEKEIKDAIFSMSSDSSAGPNGYNGKFFQCCWKIIKQDSWIEIIEILISEVWCSIIINGSRKGFFTSSQGLKQGDPLSPSLFILAAEVLSRSLNKLHTNENFIPFSMSCRGPQVNHLAYADDIVIFSSGNTKSVNLIMKQIKNYEKASGQKVNDNKNFFLTSPRTSAFRINRLRCCTRFIEKSFPFTYLGCPLYIGRKRISYFDGMVTKVVKKLSG</sequence>
<reference evidence="1" key="1">
    <citation type="journal article" date="2014" name="Nat. Commun.">
        <title>The tobacco genome sequence and its comparison with those of tomato and potato.</title>
        <authorList>
            <person name="Sierro N."/>
            <person name="Battey J.N."/>
            <person name="Ouadi S."/>
            <person name="Bakaher N."/>
            <person name="Bovet L."/>
            <person name="Willig A."/>
            <person name="Goepfert S."/>
            <person name="Peitsch M.C."/>
            <person name="Ivanov N.V."/>
        </authorList>
    </citation>
    <scope>NUCLEOTIDE SEQUENCE [LARGE SCALE GENOMIC DNA]</scope>
</reference>